<keyword evidence="1" id="KW-1133">Transmembrane helix</keyword>
<feature type="transmembrane region" description="Helical" evidence="1">
    <location>
        <begin position="134"/>
        <end position="154"/>
    </location>
</feature>
<dbReference type="AlphaFoldDB" id="A0A0S7XNL6"/>
<organism evidence="2 3">
    <name type="scientific">candidate division KD3-62 bacterium DG_56</name>
    <dbReference type="NCBI Taxonomy" id="1704032"/>
    <lineage>
        <taxon>Bacteria</taxon>
        <taxon>candidate division KD3-62</taxon>
    </lineage>
</organism>
<evidence type="ECO:0000256" key="1">
    <source>
        <dbReference type="SAM" id="Phobius"/>
    </source>
</evidence>
<dbReference type="Proteomes" id="UP000052020">
    <property type="component" value="Unassembled WGS sequence"/>
</dbReference>
<keyword evidence="1" id="KW-0472">Membrane</keyword>
<reference evidence="2 3" key="1">
    <citation type="journal article" date="2015" name="Microbiome">
        <title>Genomic resolution of linkages in carbon, nitrogen, and sulfur cycling among widespread estuary sediment bacteria.</title>
        <authorList>
            <person name="Baker B.J."/>
            <person name="Lazar C.S."/>
            <person name="Teske A.P."/>
            <person name="Dick G.J."/>
        </authorList>
    </citation>
    <scope>NUCLEOTIDE SEQUENCE [LARGE SCALE GENOMIC DNA]</scope>
    <source>
        <strain evidence="2">DG_56</strain>
    </source>
</reference>
<accession>A0A0S7XNL6</accession>
<evidence type="ECO:0000313" key="2">
    <source>
        <dbReference type="EMBL" id="KPJ63956.1"/>
    </source>
</evidence>
<name>A0A0S7XNL6_9BACT</name>
<feature type="transmembrane region" description="Helical" evidence="1">
    <location>
        <begin position="160"/>
        <end position="179"/>
    </location>
</feature>
<evidence type="ECO:0000313" key="3">
    <source>
        <dbReference type="Proteomes" id="UP000052020"/>
    </source>
</evidence>
<gene>
    <name evidence="2" type="ORF">AMK68_02710</name>
</gene>
<dbReference type="EMBL" id="LIZY01000052">
    <property type="protein sequence ID" value="KPJ63956.1"/>
    <property type="molecule type" value="Genomic_DNA"/>
</dbReference>
<keyword evidence="1" id="KW-0812">Transmembrane</keyword>
<sequence length="185" mass="20088">MSYDLLLATSDPGRVLDMQQVERALSDVIGIQTSPDGWVYTEPPNISVTVDVSQALESGRIYLRADDEGGDEAVERAYRLGLLLSHRLGLEAIDTQLNQPLDMANLAGAQEAAYRPKRFGPVAPARPGSGWNTLFWLALVGAFVAFVLAVHVLPRVPPQARPAVLLLGVLVLIALWLIARAVRRA</sequence>
<proteinExistence type="predicted"/>
<protein>
    <submittedName>
        <fullName evidence="2">Uncharacterized protein</fullName>
    </submittedName>
</protein>
<comment type="caution">
    <text evidence="2">The sequence shown here is derived from an EMBL/GenBank/DDBJ whole genome shotgun (WGS) entry which is preliminary data.</text>
</comment>